<keyword evidence="1" id="KW-0812">Transmembrane</keyword>
<dbReference type="AlphaFoldDB" id="A0A5C4P515"/>
<dbReference type="EMBL" id="WMYO01000011">
    <property type="protein sequence ID" value="MTR28643.1"/>
    <property type="molecule type" value="Genomic_DNA"/>
</dbReference>
<keyword evidence="1" id="KW-0472">Membrane</keyword>
<reference evidence="2 5" key="1">
    <citation type="journal article" date="2019" name="Nat. Med.">
        <title>A library of human gut bacterial isolates paired with longitudinal multiomics data enables mechanistic microbiome research.</title>
        <authorList>
            <person name="Poyet M."/>
            <person name="Groussin M."/>
            <person name="Gibbons S.M."/>
            <person name="Avila-Pacheco J."/>
            <person name="Jiang X."/>
            <person name="Kearney S.M."/>
            <person name="Perrotta A.R."/>
            <person name="Berdy B."/>
            <person name="Zhao S."/>
            <person name="Lieberman T.D."/>
            <person name="Swanson P.K."/>
            <person name="Smith M."/>
            <person name="Roesemann S."/>
            <person name="Alexander J.E."/>
            <person name="Rich S.A."/>
            <person name="Livny J."/>
            <person name="Vlamakis H."/>
            <person name="Clish C."/>
            <person name="Bullock K."/>
            <person name="Deik A."/>
            <person name="Scott J."/>
            <person name="Pierce K.A."/>
            <person name="Xavier R.J."/>
            <person name="Alm E.J."/>
        </authorList>
    </citation>
    <scope>NUCLEOTIDE SEQUENCE [LARGE SCALE GENOMIC DNA]</scope>
    <source>
        <strain evidence="2 5">BIOML-A4</strain>
    </source>
</reference>
<dbReference type="Proteomes" id="UP000308186">
    <property type="component" value="Unassembled WGS sequence"/>
</dbReference>
<name>A0A5C4P515_STRSL</name>
<comment type="caution">
    <text evidence="2">The sequence shown here is derived from an EMBL/GenBank/DDBJ whole genome shotgun (WGS) entry which is preliminary data.</text>
</comment>
<feature type="transmembrane region" description="Helical" evidence="1">
    <location>
        <begin position="7"/>
        <end position="25"/>
    </location>
</feature>
<accession>A0A5C4P515</accession>
<gene>
    <name evidence="3" type="ORF">FBF48_01935</name>
    <name evidence="2" type="ORF">GMC65_09855</name>
</gene>
<feature type="transmembrane region" description="Helical" evidence="1">
    <location>
        <begin position="37"/>
        <end position="55"/>
    </location>
</feature>
<reference evidence="3 4" key="2">
    <citation type="submission" date="2019-06" db="EMBL/GenBank/DDBJ databases">
        <title>Genome Announcement To Ensure Probiotic Safety of Streptococcus salivarius UBSS01.</title>
        <authorList>
            <person name="Sulthana A."/>
            <person name="Lakshmi S.G."/>
            <person name="Madempudi R.S."/>
        </authorList>
    </citation>
    <scope>NUCLEOTIDE SEQUENCE [LARGE SCALE GENOMIC DNA]</scope>
    <source>
        <strain evidence="3 4">UBSS01</strain>
    </source>
</reference>
<feature type="transmembrane region" description="Helical" evidence="1">
    <location>
        <begin position="131"/>
        <end position="150"/>
    </location>
</feature>
<evidence type="ECO:0000313" key="2">
    <source>
        <dbReference type="EMBL" id="MTR28643.1"/>
    </source>
</evidence>
<organism evidence="2 5">
    <name type="scientific">Streptococcus salivarius</name>
    <dbReference type="NCBI Taxonomy" id="1304"/>
    <lineage>
        <taxon>Bacteria</taxon>
        <taxon>Bacillati</taxon>
        <taxon>Bacillota</taxon>
        <taxon>Bacilli</taxon>
        <taxon>Lactobacillales</taxon>
        <taxon>Streptococcaceae</taxon>
        <taxon>Streptococcus</taxon>
    </lineage>
</organism>
<dbReference type="Proteomes" id="UP000439678">
    <property type="component" value="Unassembled WGS sequence"/>
</dbReference>
<evidence type="ECO:0000313" key="5">
    <source>
        <dbReference type="Proteomes" id="UP000439678"/>
    </source>
</evidence>
<feature type="transmembrane region" description="Helical" evidence="1">
    <location>
        <begin position="320"/>
        <end position="341"/>
    </location>
</feature>
<evidence type="ECO:0000313" key="3">
    <source>
        <dbReference type="EMBL" id="TNF68500.1"/>
    </source>
</evidence>
<feature type="transmembrane region" description="Helical" evidence="1">
    <location>
        <begin position="353"/>
        <end position="381"/>
    </location>
</feature>
<sequence>MSRKTWYYILIFFEVLLALSMLRSYGLHFEYETLNSVSLLSSQFPQQLFLVWFVFRLLKDKWKAEGVLAVLAFHICQLVTYFIIPASIFKPWLVSPVLTIMCLIWLVITIRKTELPTLLASLKSSSAWQSSVPLLGLGMVAVVWSTHYINIDLEDLSSLTSILYPILECASIFLFLTLIAETTQKKLRISSILIIVTSLLELVYGFLVDHIITDVSLFLLVVSSYLVYRTNGNTSTLVEKWQKKYGVELSEDDLLVEKRTKPVIEKRKVYDYAESQRQPNPQSLHSPWLWTAFILSLRNLVFNIIAVFNYPTDETNPLAGIGWFMYFIVMIPLIIIPTVMLPNAIRTADKNRLYIVAMLFILVARSSIEQLIVPALILYGVSKIKEG</sequence>
<feature type="transmembrane region" description="Helical" evidence="1">
    <location>
        <begin position="67"/>
        <end position="86"/>
    </location>
</feature>
<feature type="transmembrane region" description="Helical" evidence="1">
    <location>
        <begin position="187"/>
        <end position="205"/>
    </location>
</feature>
<feature type="transmembrane region" description="Helical" evidence="1">
    <location>
        <begin position="287"/>
        <end position="308"/>
    </location>
</feature>
<keyword evidence="1" id="KW-1133">Transmembrane helix</keyword>
<feature type="transmembrane region" description="Helical" evidence="1">
    <location>
        <begin position="92"/>
        <end position="110"/>
    </location>
</feature>
<dbReference type="RefSeq" id="WP_060971721.1">
    <property type="nucleotide sequence ID" value="NZ_JADNDA010000002.1"/>
</dbReference>
<proteinExistence type="predicted"/>
<evidence type="ECO:0000256" key="1">
    <source>
        <dbReference type="SAM" id="Phobius"/>
    </source>
</evidence>
<evidence type="ECO:0000313" key="4">
    <source>
        <dbReference type="Proteomes" id="UP000308186"/>
    </source>
</evidence>
<protein>
    <submittedName>
        <fullName evidence="2">Uncharacterized protein</fullName>
    </submittedName>
</protein>
<dbReference type="EMBL" id="VDCW01000002">
    <property type="protein sequence ID" value="TNF68500.1"/>
    <property type="molecule type" value="Genomic_DNA"/>
</dbReference>
<feature type="transmembrane region" description="Helical" evidence="1">
    <location>
        <begin position="162"/>
        <end position="180"/>
    </location>
</feature>
<feature type="transmembrane region" description="Helical" evidence="1">
    <location>
        <begin position="211"/>
        <end position="228"/>
    </location>
</feature>